<name>A0A6S7J7C4_PARCT</name>
<protein>
    <submittedName>
        <fullName evidence="1">Uncharacterized protein</fullName>
    </submittedName>
</protein>
<accession>A0A6S7J7C4</accession>
<sequence length="337" mass="38892">METVDGLTDRCKIYNKMVQMLESKSVRETVGQHWKDWVCQKDTRLANARDLAKDRGLTRAEVTFYCKDRVPSDNLMEDTLLRITEYVPPAIVYSTPFGETWRAYCDSMLHSLVVIDRTRDVGLIVYTYNEMTKNISGQFVESWADKEKWCLGNLTLGSTLPLDVIEVCDRSKAMSTKSKTKTYDVHVDISGVRYFKNRKDGNADFTTRLVSKGGVYSWDILDVKIPESSCRKKHKATDSKRKQQWKEVAREAASDIQESRKPFEDAITEKWNKLSLLNNYSNAFSNNKIIHLKDLPLGSYNVMAMRETQTQFGDFAIPISTSKHTYAETCRTPRRRR</sequence>
<reference evidence="1" key="1">
    <citation type="submission" date="2020-04" db="EMBL/GenBank/DDBJ databases">
        <authorList>
            <person name="Alioto T."/>
            <person name="Alioto T."/>
            <person name="Gomez Garrido J."/>
        </authorList>
    </citation>
    <scope>NUCLEOTIDE SEQUENCE</scope>
    <source>
        <strain evidence="1">A484AB</strain>
    </source>
</reference>
<dbReference type="Proteomes" id="UP001152795">
    <property type="component" value="Unassembled WGS sequence"/>
</dbReference>
<evidence type="ECO:0000313" key="2">
    <source>
        <dbReference type="Proteomes" id="UP001152795"/>
    </source>
</evidence>
<dbReference type="AlphaFoldDB" id="A0A6S7J7C4"/>
<evidence type="ECO:0000313" key="1">
    <source>
        <dbReference type="EMBL" id="CAB4013171.1"/>
    </source>
</evidence>
<proteinExistence type="predicted"/>
<organism evidence="1 2">
    <name type="scientific">Paramuricea clavata</name>
    <name type="common">Red gorgonian</name>
    <name type="synonym">Violescent sea-whip</name>
    <dbReference type="NCBI Taxonomy" id="317549"/>
    <lineage>
        <taxon>Eukaryota</taxon>
        <taxon>Metazoa</taxon>
        <taxon>Cnidaria</taxon>
        <taxon>Anthozoa</taxon>
        <taxon>Octocorallia</taxon>
        <taxon>Malacalcyonacea</taxon>
        <taxon>Plexauridae</taxon>
        <taxon>Paramuricea</taxon>
    </lineage>
</organism>
<keyword evidence="2" id="KW-1185">Reference proteome</keyword>
<dbReference type="EMBL" id="CACRXK020007788">
    <property type="protein sequence ID" value="CAB4013171.1"/>
    <property type="molecule type" value="Genomic_DNA"/>
</dbReference>
<comment type="caution">
    <text evidence="1">The sequence shown here is derived from an EMBL/GenBank/DDBJ whole genome shotgun (WGS) entry which is preliminary data.</text>
</comment>
<dbReference type="OrthoDB" id="2429961at2759"/>
<gene>
    <name evidence="1" type="ORF">PACLA_8A015279</name>
</gene>